<feature type="transmembrane region" description="Helical" evidence="11">
    <location>
        <begin position="364"/>
        <end position="384"/>
    </location>
</feature>
<dbReference type="Proteomes" id="UP001596456">
    <property type="component" value="Unassembled WGS sequence"/>
</dbReference>
<accession>A0ABW2KZE6</accession>
<dbReference type="PANTHER" id="PTHR46157">
    <property type="entry name" value="K(+) EFFLUX ANTIPORTER 3, CHLOROPLASTIC"/>
    <property type="match status" value="1"/>
</dbReference>
<evidence type="ECO:0000256" key="7">
    <source>
        <dbReference type="ARBA" id="ARBA00022958"/>
    </source>
</evidence>
<feature type="transmembrane region" description="Helical" evidence="11">
    <location>
        <begin position="301"/>
        <end position="324"/>
    </location>
</feature>
<dbReference type="EMBL" id="JBHTCM010000029">
    <property type="protein sequence ID" value="MFC7335467.1"/>
    <property type="molecule type" value="Genomic_DNA"/>
</dbReference>
<dbReference type="PROSITE" id="PS51201">
    <property type="entry name" value="RCK_N"/>
    <property type="match status" value="1"/>
</dbReference>
<evidence type="ECO:0000256" key="3">
    <source>
        <dbReference type="ARBA" id="ARBA00022448"/>
    </source>
</evidence>
<feature type="domain" description="RCK N-terminal" evidence="12">
    <location>
        <begin position="409"/>
        <end position="525"/>
    </location>
</feature>
<keyword evidence="9" id="KW-0406">Ion transport</keyword>
<comment type="subcellular location">
    <subcellularLocation>
        <location evidence="1">Membrane</location>
        <topology evidence="1">Multi-pass membrane protein</topology>
    </subcellularLocation>
</comment>
<keyword evidence="14" id="KW-1185">Reference proteome</keyword>
<feature type="transmembrane region" description="Helical" evidence="11">
    <location>
        <begin position="12"/>
        <end position="30"/>
    </location>
</feature>
<feature type="transmembrane region" description="Helical" evidence="11">
    <location>
        <begin position="336"/>
        <end position="358"/>
    </location>
</feature>
<comment type="caution">
    <text evidence="13">The sequence shown here is derived from an EMBL/GenBank/DDBJ whole genome shotgun (WGS) entry which is preliminary data.</text>
</comment>
<evidence type="ECO:0000259" key="12">
    <source>
        <dbReference type="PROSITE" id="PS51201"/>
    </source>
</evidence>
<gene>
    <name evidence="13" type="ORF">ACFQPS_20020</name>
</gene>
<evidence type="ECO:0000313" key="13">
    <source>
        <dbReference type="EMBL" id="MFC7335467.1"/>
    </source>
</evidence>
<feature type="transmembrane region" description="Helical" evidence="11">
    <location>
        <begin position="221"/>
        <end position="239"/>
    </location>
</feature>
<evidence type="ECO:0000256" key="5">
    <source>
        <dbReference type="ARBA" id="ARBA00022538"/>
    </source>
</evidence>
<dbReference type="InterPro" id="IPR038770">
    <property type="entry name" value="Na+/solute_symporter_sf"/>
</dbReference>
<feature type="transmembrane region" description="Helical" evidence="11">
    <location>
        <begin position="276"/>
        <end position="295"/>
    </location>
</feature>
<dbReference type="Pfam" id="PF00999">
    <property type="entry name" value="Na_H_Exchanger"/>
    <property type="match status" value="1"/>
</dbReference>
<dbReference type="PANTHER" id="PTHR46157:SF4">
    <property type="entry name" value="K(+) EFFLUX ANTIPORTER 3, CHLOROPLASTIC"/>
    <property type="match status" value="1"/>
</dbReference>
<evidence type="ECO:0000256" key="2">
    <source>
        <dbReference type="ARBA" id="ARBA00005551"/>
    </source>
</evidence>
<dbReference type="NCBIfam" id="TIGR00932">
    <property type="entry name" value="2a37"/>
    <property type="match status" value="1"/>
</dbReference>
<keyword evidence="8 11" id="KW-1133">Transmembrane helix</keyword>
<feature type="transmembrane region" description="Helical" evidence="11">
    <location>
        <begin position="182"/>
        <end position="209"/>
    </location>
</feature>
<evidence type="ECO:0000256" key="11">
    <source>
        <dbReference type="SAM" id="Phobius"/>
    </source>
</evidence>
<dbReference type="InterPro" id="IPR006153">
    <property type="entry name" value="Cation/H_exchanger_TM"/>
</dbReference>
<dbReference type="InterPro" id="IPR036291">
    <property type="entry name" value="NAD(P)-bd_dom_sf"/>
</dbReference>
<feature type="transmembrane region" description="Helical" evidence="11">
    <location>
        <begin position="37"/>
        <end position="55"/>
    </location>
</feature>
<feature type="transmembrane region" description="Helical" evidence="11">
    <location>
        <begin position="61"/>
        <end position="80"/>
    </location>
</feature>
<dbReference type="InterPro" id="IPR004771">
    <property type="entry name" value="K/H_exchanger"/>
</dbReference>
<dbReference type="SUPFAM" id="SSF51735">
    <property type="entry name" value="NAD(P)-binding Rossmann-fold domains"/>
    <property type="match status" value="1"/>
</dbReference>
<evidence type="ECO:0000313" key="14">
    <source>
        <dbReference type="Proteomes" id="UP001596456"/>
    </source>
</evidence>
<keyword evidence="7" id="KW-0630">Potassium</keyword>
<evidence type="ECO:0000256" key="4">
    <source>
        <dbReference type="ARBA" id="ARBA00022449"/>
    </source>
</evidence>
<evidence type="ECO:0000256" key="8">
    <source>
        <dbReference type="ARBA" id="ARBA00022989"/>
    </source>
</evidence>
<evidence type="ECO:0000256" key="10">
    <source>
        <dbReference type="ARBA" id="ARBA00023136"/>
    </source>
</evidence>
<feature type="transmembrane region" description="Helical" evidence="11">
    <location>
        <begin position="153"/>
        <end position="176"/>
    </location>
</feature>
<comment type="similarity">
    <text evidence="2">Belongs to the monovalent cation:proton antiporter 2 (CPA2) transporter (TC 2.A.37) family.</text>
</comment>
<protein>
    <submittedName>
        <fullName evidence="13">Monovalent cation:proton antiporter-2 (CPA2) family protein</fullName>
    </submittedName>
</protein>
<reference evidence="14" key="1">
    <citation type="journal article" date="2019" name="Int. J. Syst. Evol. Microbiol.">
        <title>The Global Catalogue of Microorganisms (GCM) 10K type strain sequencing project: providing services to taxonomists for standard genome sequencing and annotation.</title>
        <authorList>
            <consortium name="The Broad Institute Genomics Platform"/>
            <consortium name="The Broad Institute Genome Sequencing Center for Infectious Disease"/>
            <person name="Wu L."/>
            <person name="Ma J."/>
        </authorList>
    </citation>
    <scope>NUCLEOTIDE SEQUENCE [LARGE SCALE GENOMIC DNA]</scope>
    <source>
        <strain evidence="14">CGMCC 1.16275</strain>
    </source>
</reference>
<feature type="transmembrane region" description="Helical" evidence="11">
    <location>
        <begin position="120"/>
        <end position="141"/>
    </location>
</feature>
<dbReference type="Gene3D" id="1.20.1530.20">
    <property type="match status" value="1"/>
</dbReference>
<organism evidence="13 14">
    <name type="scientific">Rhodocista pekingensis</name>
    <dbReference type="NCBI Taxonomy" id="201185"/>
    <lineage>
        <taxon>Bacteria</taxon>
        <taxon>Pseudomonadati</taxon>
        <taxon>Pseudomonadota</taxon>
        <taxon>Alphaproteobacteria</taxon>
        <taxon>Rhodospirillales</taxon>
        <taxon>Azospirillaceae</taxon>
        <taxon>Rhodocista</taxon>
    </lineage>
</organism>
<name>A0ABW2KZE6_9PROT</name>
<evidence type="ECO:0000256" key="9">
    <source>
        <dbReference type="ARBA" id="ARBA00023065"/>
    </source>
</evidence>
<dbReference type="Pfam" id="PF02254">
    <property type="entry name" value="TrkA_N"/>
    <property type="match status" value="1"/>
</dbReference>
<keyword evidence="5" id="KW-0633">Potassium transport</keyword>
<feature type="transmembrane region" description="Helical" evidence="11">
    <location>
        <begin position="245"/>
        <end position="264"/>
    </location>
</feature>
<dbReference type="Gene3D" id="3.40.50.720">
    <property type="entry name" value="NAD(P)-binding Rossmann-like Domain"/>
    <property type="match status" value="1"/>
</dbReference>
<keyword evidence="4" id="KW-0050">Antiport</keyword>
<proteinExistence type="inferred from homology"/>
<keyword evidence="6 11" id="KW-0812">Transmembrane</keyword>
<keyword evidence="3" id="KW-0813">Transport</keyword>
<dbReference type="RefSeq" id="WP_377361116.1">
    <property type="nucleotide sequence ID" value="NZ_JBHTCM010000029.1"/>
</dbReference>
<evidence type="ECO:0000256" key="1">
    <source>
        <dbReference type="ARBA" id="ARBA00004141"/>
    </source>
</evidence>
<dbReference type="InterPro" id="IPR003148">
    <property type="entry name" value="RCK_N"/>
</dbReference>
<evidence type="ECO:0000256" key="6">
    <source>
        <dbReference type="ARBA" id="ARBA00022692"/>
    </source>
</evidence>
<sequence>MPNAAEHALPFVQEAILFLAASIVVVLVLSRMRVSPVLGYLLAGLLIGPSGLALIGDVDKIRSFAELGVVFLLFIIGLELSVERLQALRRWVFGLGAAQVGLTAGLIGGIAWFWGNSPEASMVLGACLALSSTAVVVQLLVERGEVASATGRVTFAVLLFQDLAVVPVLVLVSVLSNPGDQPLLLALGLSLLKAVVAVTVILVIGRFTLGPLLRRVAATRSTEIFTATALLIVLAMGWATSLGGLSAALGAFLAGLVLAGSEFRHQIESDIQPFKGLLLGLFFLTVGMGIDLELVMENAAWALVSVFGLIALKAGLTTGLALAFGAPRDVAIRSGLLLGEGGEFAFVVVGAALSAHMLPPEIGQFMFAVVGLSMLLTPFLPMLADRIVRWLGPQKVEPAGPEPDVEELTGHVIVNGFGRVGQTVAALLSEQQVPYVALDMNPELVRAMREKGYPIHYGDGSRPELLQKLGADNAAAVIVTLDQPAATERAVGAVRHHWPKLQVFARARDRARAAELAKLGVDGVVPETFESSLSLAKGALQALGVPTQAVEELVTRHRESGTTAD</sequence>
<feature type="transmembrane region" description="Helical" evidence="11">
    <location>
        <begin position="92"/>
        <end position="114"/>
    </location>
</feature>
<keyword evidence="10 11" id="KW-0472">Membrane</keyword>